<feature type="region of interest" description="Disordered" evidence="1">
    <location>
        <begin position="24"/>
        <end position="81"/>
    </location>
</feature>
<evidence type="ECO:0000256" key="1">
    <source>
        <dbReference type="SAM" id="MobiDB-lite"/>
    </source>
</evidence>
<accession>B4K8I8</accession>
<organism evidence="2 3">
    <name type="scientific">Drosophila mojavensis</name>
    <name type="common">Fruit fly</name>
    <dbReference type="NCBI Taxonomy" id="7230"/>
    <lineage>
        <taxon>Eukaryota</taxon>
        <taxon>Metazoa</taxon>
        <taxon>Ecdysozoa</taxon>
        <taxon>Arthropoda</taxon>
        <taxon>Hexapoda</taxon>
        <taxon>Insecta</taxon>
        <taxon>Pterygota</taxon>
        <taxon>Neoptera</taxon>
        <taxon>Endopterygota</taxon>
        <taxon>Diptera</taxon>
        <taxon>Brachycera</taxon>
        <taxon>Muscomorpha</taxon>
        <taxon>Ephydroidea</taxon>
        <taxon>Drosophilidae</taxon>
        <taxon>Drosophila</taxon>
    </lineage>
</organism>
<name>B4K8I8_DROMO</name>
<evidence type="ECO:0000313" key="2">
    <source>
        <dbReference type="EMBL" id="EDW14387.1"/>
    </source>
</evidence>
<feature type="compositionally biased region" description="Low complexity" evidence="1">
    <location>
        <begin position="94"/>
        <end position="117"/>
    </location>
</feature>
<feature type="compositionally biased region" description="Basic and acidic residues" evidence="1">
    <location>
        <begin position="25"/>
        <end position="42"/>
    </location>
</feature>
<reference evidence="2 3" key="1">
    <citation type="journal article" date="2007" name="Nature">
        <title>Evolution of genes and genomes on the Drosophila phylogeny.</title>
        <authorList>
            <consortium name="Drosophila 12 Genomes Consortium"/>
            <person name="Clark A.G."/>
            <person name="Eisen M.B."/>
            <person name="Smith D.R."/>
            <person name="Bergman C.M."/>
            <person name="Oliver B."/>
            <person name="Markow T.A."/>
            <person name="Kaufman T.C."/>
            <person name="Kellis M."/>
            <person name="Gelbart W."/>
            <person name="Iyer V.N."/>
            <person name="Pollard D.A."/>
            <person name="Sackton T.B."/>
            <person name="Larracuente A.M."/>
            <person name="Singh N.D."/>
            <person name="Abad J.P."/>
            <person name="Abt D.N."/>
            <person name="Adryan B."/>
            <person name="Aguade M."/>
            <person name="Akashi H."/>
            <person name="Anderson W.W."/>
            <person name="Aquadro C.F."/>
            <person name="Ardell D.H."/>
            <person name="Arguello R."/>
            <person name="Artieri C.G."/>
            <person name="Barbash D.A."/>
            <person name="Barker D."/>
            <person name="Barsanti P."/>
            <person name="Batterham P."/>
            <person name="Batzoglou S."/>
            <person name="Begun D."/>
            <person name="Bhutkar A."/>
            <person name="Blanco E."/>
            <person name="Bosak S.A."/>
            <person name="Bradley R.K."/>
            <person name="Brand A.D."/>
            <person name="Brent M.R."/>
            <person name="Brooks A.N."/>
            <person name="Brown R.H."/>
            <person name="Butlin R.K."/>
            <person name="Caggese C."/>
            <person name="Calvi B.R."/>
            <person name="Bernardo de Carvalho A."/>
            <person name="Caspi A."/>
            <person name="Castrezana S."/>
            <person name="Celniker S.E."/>
            <person name="Chang J.L."/>
            <person name="Chapple C."/>
            <person name="Chatterji S."/>
            <person name="Chinwalla A."/>
            <person name="Civetta A."/>
            <person name="Clifton S.W."/>
            <person name="Comeron J.M."/>
            <person name="Costello J.C."/>
            <person name="Coyne J.A."/>
            <person name="Daub J."/>
            <person name="David R.G."/>
            <person name="Delcher A.L."/>
            <person name="Delehaunty K."/>
            <person name="Do C.B."/>
            <person name="Ebling H."/>
            <person name="Edwards K."/>
            <person name="Eickbush T."/>
            <person name="Evans J.D."/>
            <person name="Filipski A."/>
            <person name="Findeiss S."/>
            <person name="Freyhult E."/>
            <person name="Fulton L."/>
            <person name="Fulton R."/>
            <person name="Garcia A.C."/>
            <person name="Gardiner A."/>
            <person name="Garfield D.A."/>
            <person name="Garvin B.E."/>
            <person name="Gibson G."/>
            <person name="Gilbert D."/>
            <person name="Gnerre S."/>
            <person name="Godfrey J."/>
            <person name="Good R."/>
            <person name="Gotea V."/>
            <person name="Gravely B."/>
            <person name="Greenberg A.J."/>
            <person name="Griffiths-Jones S."/>
            <person name="Gross S."/>
            <person name="Guigo R."/>
            <person name="Gustafson E.A."/>
            <person name="Haerty W."/>
            <person name="Hahn M.W."/>
            <person name="Halligan D.L."/>
            <person name="Halpern A.L."/>
            <person name="Halter G.M."/>
            <person name="Han M.V."/>
            <person name="Heger A."/>
            <person name="Hillier L."/>
            <person name="Hinrichs A.S."/>
            <person name="Holmes I."/>
            <person name="Hoskins R.A."/>
            <person name="Hubisz M.J."/>
            <person name="Hultmark D."/>
            <person name="Huntley M.A."/>
            <person name="Jaffe D.B."/>
            <person name="Jagadeeshan S."/>
            <person name="Jeck W.R."/>
            <person name="Johnson J."/>
            <person name="Jones C.D."/>
            <person name="Jordan W.C."/>
            <person name="Karpen G.H."/>
            <person name="Kataoka E."/>
            <person name="Keightley P.D."/>
            <person name="Kheradpour P."/>
            <person name="Kirkness E.F."/>
            <person name="Koerich L.B."/>
            <person name="Kristiansen K."/>
            <person name="Kudrna D."/>
            <person name="Kulathinal R.J."/>
            <person name="Kumar S."/>
            <person name="Kwok R."/>
            <person name="Lander E."/>
            <person name="Langley C.H."/>
            <person name="Lapoint R."/>
            <person name="Lazzaro B.P."/>
            <person name="Lee S.J."/>
            <person name="Levesque L."/>
            <person name="Li R."/>
            <person name="Lin C.F."/>
            <person name="Lin M.F."/>
            <person name="Lindblad-Toh K."/>
            <person name="Llopart A."/>
            <person name="Long M."/>
            <person name="Low L."/>
            <person name="Lozovsky E."/>
            <person name="Lu J."/>
            <person name="Luo M."/>
            <person name="Machado C.A."/>
            <person name="Makalowski W."/>
            <person name="Marzo M."/>
            <person name="Matsuda M."/>
            <person name="Matzkin L."/>
            <person name="McAllister B."/>
            <person name="McBride C.S."/>
            <person name="McKernan B."/>
            <person name="McKernan K."/>
            <person name="Mendez-Lago M."/>
            <person name="Minx P."/>
            <person name="Mollenhauer M.U."/>
            <person name="Montooth K."/>
            <person name="Mount S.M."/>
            <person name="Mu X."/>
            <person name="Myers E."/>
            <person name="Negre B."/>
            <person name="Newfeld S."/>
            <person name="Nielsen R."/>
            <person name="Noor M.A."/>
            <person name="O'Grady P."/>
            <person name="Pachter L."/>
            <person name="Papaceit M."/>
            <person name="Parisi M.J."/>
            <person name="Parisi M."/>
            <person name="Parts L."/>
            <person name="Pedersen J.S."/>
            <person name="Pesole G."/>
            <person name="Phillippy A.M."/>
            <person name="Ponting C.P."/>
            <person name="Pop M."/>
            <person name="Porcelli D."/>
            <person name="Powell J.R."/>
            <person name="Prohaska S."/>
            <person name="Pruitt K."/>
            <person name="Puig M."/>
            <person name="Quesneville H."/>
            <person name="Ram K.R."/>
            <person name="Rand D."/>
            <person name="Rasmussen M.D."/>
            <person name="Reed L.K."/>
            <person name="Reenan R."/>
            <person name="Reily A."/>
            <person name="Remington K.A."/>
            <person name="Rieger T.T."/>
            <person name="Ritchie M.G."/>
            <person name="Robin C."/>
            <person name="Rogers Y.H."/>
            <person name="Rohde C."/>
            <person name="Rozas J."/>
            <person name="Rubenfield M.J."/>
            <person name="Ruiz A."/>
            <person name="Russo S."/>
            <person name="Salzberg S.L."/>
            <person name="Sanchez-Gracia A."/>
            <person name="Saranga D.J."/>
            <person name="Sato H."/>
            <person name="Schaeffer S.W."/>
            <person name="Schatz M.C."/>
            <person name="Schlenke T."/>
            <person name="Schwartz R."/>
            <person name="Segarra C."/>
            <person name="Singh R.S."/>
            <person name="Sirot L."/>
            <person name="Sirota M."/>
            <person name="Sisneros N.B."/>
            <person name="Smith C.D."/>
            <person name="Smith T.F."/>
            <person name="Spieth J."/>
            <person name="Stage D.E."/>
            <person name="Stark A."/>
            <person name="Stephan W."/>
            <person name="Strausberg R.L."/>
            <person name="Strempel S."/>
            <person name="Sturgill D."/>
            <person name="Sutton G."/>
            <person name="Sutton G.G."/>
            <person name="Tao W."/>
            <person name="Teichmann S."/>
            <person name="Tobari Y.N."/>
            <person name="Tomimura Y."/>
            <person name="Tsolas J.M."/>
            <person name="Valente V.L."/>
            <person name="Venter E."/>
            <person name="Venter J.C."/>
            <person name="Vicario S."/>
            <person name="Vieira F.G."/>
            <person name="Vilella A.J."/>
            <person name="Villasante A."/>
            <person name="Walenz B."/>
            <person name="Wang J."/>
            <person name="Wasserman M."/>
            <person name="Watts T."/>
            <person name="Wilson D."/>
            <person name="Wilson R.K."/>
            <person name="Wing R.A."/>
            <person name="Wolfner M.F."/>
            <person name="Wong A."/>
            <person name="Wong G.K."/>
            <person name="Wu C.I."/>
            <person name="Wu G."/>
            <person name="Yamamoto D."/>
            <person name="Yang H.P."/>
            <person name="Yang S.P."/>
            <person name="Yorke J.A."/>
            <person name="Yoshida K."/>
            <person name="Zdobnov E."/>
            <person name="Zhang P."/>
            <person name="Zhang Y."/>
            <person name="Zimin A.V."/>
            <person name="Baldwin J."/>
            <person name="Abdouelleil A."/>
            <person name="Abdulkadir J."/>
            <person name="Abebe A."/>
            <person name="Abera B."/>
            <person name="Abreu J."/>
            <person name="Acer S.C."/>
            <person name="Aftuck L."/>
            <person name="Alexander A."/>
            <person name="An P."/>
            <person name="Anderson E."/>
            <person name="Anderson S."/>
            <person name="Arachi H."/>
            <person name="Azer M."/>
            <person name="Bachantsang P."/>
            <person name="Barry A."/>
            <person name="Bayul T."/>
            <person name="Berlin A."/>
            <person name="Bessette D."/>
            <person name="Bloom T."/>
            <person name="Blye J."/>
            <person name="Boguslavskiy L."/>
            <person name="Bonnet C."/>
            <person name="Boukhgalter B."/>
            <person name="Bourzgui I."/>
            <person name="Brown A."/>
            <person name="Cahill P."/>
            <person name="Channer S."/>
            <person name="Cheshatsang Y."/>
            <person name="Chuda L."/>
            <person name="Citroen M."/>
            <person name="Collymore A."/>
            <person name="Cooke P."/>
            <person name="Costello M."/>
            <person name="D'Aco K."/>
            <person name="Daza R."/>
            <person name="De Haan G."/>
            <person name="DeGray S."/>
            <person name="DeMaso C."/>
            <person name="Dhargay N."/>
            <person name="Dooley K."/>
            <person name="Dooley E."/>
            <person name="Doricent M."/>
            <person name="Dorje P."/>
            <person name="Dorjee K."/>
            <person name="Dupes A."/>
            <person name="Elong R."/>
            <person name="Falk J."/>
            <person name="Farina A."/>
            <person name="Faro S."/>
            <person name="Ferguson D."/>
            <person name="Fisher S."/>
            <person name="Foley C.D."/>
            <person name="Franke A."/>
            <person name="Friedrich D."/>
            <person name="Gadbois L."/>
            <person name="Gearin G."/>
            <person name="Gearin C.R."/>
            <person name="Giannoukos G."/>
            <person name="Goode T."/>
            <person name="Graham J."/>
            <person name="Grandbois E."/>
            <person name="Grewal S."/>
            <person name="Gyaltsen K."/>
            <person name="Hafez N."/>
            <person name="Hagos B."/>
            <person name="Hall J."/>
            <person name="Henson C."/>
            <person name="Hollinger A."/>
            <person name="Honan T."/>
            <person name="Huard M.D."/>
            <person name="Hughes L."/>
            <person name="Hurhula B."/>
            <person name="Husby M.E."/>
            <person name="Kamat A."/>
            <person name="Kanga B."/>
            <person name="Kashin S."/>
            <person name="Khazanovich D."/>
            <person name="Kisner P."/>
            <person name="Lance K."/>
            <person name="Lara M."/>
            <person name="Lee W."/>
            <person name="Lennon N."/>
            <person name="Letendre F."/>
            <person name="LeVine R."/>
            <person name="Lipovsky A."/>
            <person name="Liu X."/>
            <person name="Liu J."/>
            <person name="Liu S."/>
            <person name="Lokyitsang T."/>
            <person name="Lokyitsang Y."/>
            <person name="Lubonja R."/>
            <person name="Lui A."/>
            <person name="MacDonald P."/>
            <person name="Magnisalis V."/>
            <person name="Maru K."/>
            <person name="Matthews C."/>
            <person name="McCusker W."/>
            <person name="McDonough S."/>
            <person name="Mehta T."/>
            <person name="Meldrim J."/>
            <person name="Meneus L."/>
            <person name="Mihai O."/>
            <person name="Mihalev A."/>
            <person name="Mihova T."/>
            <person name="Mittelman R."/>
            <person name="Mlenga V."/>
            <person name="Montmayeur A."/>
            <person name="Mulrain L."/>
            <person name="Navidi A."/>
            <person name="Naylor J."/>
            <person name="Negash T."/>
            <person name="Nguyen T."/>
            <person name="Nguyen N."/>
            <person name="Nicol R."/>
            <person name="Norbu C."/>
            <person name="Norbu N."/>
            <person name="Novod N."/>
            <person name="O'Neill B."/>
            <person name="Osman S."/>
            <person name="Markiewicz E."/>
            <person name="Oyono O.L."/>
            <person name="Patti C."/>
            <person name="Phunkhang P."/>
            <person name="Pierre F."/>
            <person name="Priest M."/>
            <person name="Raghuraman S."/>
            <person name="Rege F."/>
            <person name="Reyes R."/>
            <person name="Rise C."/>
            <person name="Rogov P."/>
            <person name="Ross K."/>
            <person name="Ryan E."/>
            <person name="Settipalli S."/>
            <person name="Shea T."/>
            <person name="Sherpa N."/>
            <person name="Shi L."/>
            <person name="Shih D."/>
            <person name="Sparrow T."/>
            <person name="Spaulding J."/>
            <person name="Stalker J."/>
            <person name="Stange-Thomann N."/>
            <person name="Stavropoulos S."/>
            <person name="Stone C."/>
            <person name="Strader C."/>
            <person name="Tesfaye S."/>
            <person name="Thomson T."/>
            <person name="Thoulutsang Y."/>
            <person name="Thoulutsang D."/>
            <person name="Topham K."/>
            <person name="Topping I."/>
            <person name="Tsamla T."/>
            <person name="Vassiliev H."/>
            <person name="Vo A."/>
            <person name="Wangchuk T."/>
            <person name="Wangdi T."/>
            <person name="Weiand M."/>
            <person name="Wilkinson J."/>
            <person name="Wilson A."/>
            <person name="Yadav S."/>
            <person name="Young G."/>
            <person name="Yu Q."/>
            <person name="Zembek L."/>
            <person name="Zhong D."/>
            <person name="Zimmer A."/>
            <person name="Zwirko Z."/>
            <person name="Jaffe D.B."/>
            <person name="Alvarez P."/>
            <person name="Brockman W."/>
            <person name="Butler J."/>
            <person name="Chin C."/>
            <person name="Gnerre S."/>
            <person name="Grabherr M."/>
            <person name="Kleber M."/>
            <person name="Mauceli E."/>
            <person name="MacCallum I."/>
        </authorList>
    </citation>
    <scope>NUCLEOTIDE SEQUENCE [LARGE SCALE GENOMIC DNA]</scope>
    <source>
        <strain evidence="3">Tucson 15081-1352.22</strain>
    </source>
</reference>
<sequence length="296" mass="33707">MDKEKDKISDDLLNRIRNELTAIMEENKSNDPKRRISYEDLMRPTPLPTLHTNKNEKTKKSSNKGQIYHNPQSHRSSVGGKTITMKPSVERLTAGQAQASEESLSSSSSSPIIGTSSASSLRNRLASLEDSLSAEFLESKSTKSIDEDMQKMQLELGQSYQLFQGIGEKFESINFGSLKSRIRDLRMNNMANDLGKVTTSELQKMFESSFLQNRLDKLTKNVGEDFRQHPGEFGDIPELSNFFQACTQLEHGLDKLKQQRQRTNELEQRLCWATEIAYDRMEEIRNSVGDKPETNF</sequence>
<dbReference type="KEGG" id="dmo:Dmoj_GI23356"/>
<dbReference type="eggNOG" id="ENOG502TBNC">
    <property type="taxonomic scope" value="Eukaryota"/>
</dbReference>
<dbReference type="HOGENOM" id="CLU_970677_0_0_1"/>
<dbReference type="InParanoid" id="B4K8I8"/>
<dbReference type="OMA" id="MCWATEI"/>
<proteinExistence type="predicted"/>
<evidence type="ECO:0000313" key="3">
    <source>
        <dbReference type="Proteomes" id="UP000009192"/>
    </source>
</evidence>
<protein>
    <submittedName>
        <fullName evidence="2">Uncharacterized protein</fullName>
    </submittedName>
</protein>
<keyword evidence="3" id="KW-1185">Reference proteome</keyword>
<dbReference type="OrthoDB" id="8012038at2759"/>
<dbReference type="EMBL" id="CH933806">
    <property type="protein sequence ID" value="EDW14387.1"/>
    <property type="molecule type" value="Genomic_DNA"/>
</dbReference>
<feature type="region of interest" description="Disordered" evidence="1">
    <location>
        <begin position="93"/>
        <end position="117"/>
    </location>
</feature>
<dbReference type="AlphaFoldDB" id="B4K8I8"/>
<dbReference type="Proteomes" id="UP000009192">
    <property type="component" value="Unassembled WGS sequence"/>
</dbReference>
<dbReference type="PhylomeDB" id="B4K8I8"/>
<gene>
    <name evidence="2" type="primary">Dmoj\GI23356</name>
    <name evidence="2" type="ORF">Dmoj_GI23356</name>
</gene>